<dbReference type="EMBL" id="JAJSOF020000015">
    <property type="protein sequence ID" value="KAJ4440845.1"/>
    <property type="molecule type" value="Genomic_DNA"/>
</dbReference>
<evidence type="ECO:0000313" key="1">
    <source>
        <dbReference type="EMBL" id="KAJ4440845.1"/>
    </source>
</evidence>
<protein>
    <submittedName>
        <fullName evidence="1">Uncharacterized protein</fullName>
    </submittedName>
</protein>
<keyword evidence="2" id="KW-1185">Reference proteome</keyword>
<name>A0ABQ8T2Z1_PERAM</name>
<organism evidence="1 2">
    <name type="scientific">Periplaneta americana</name>
    <name type="common">American cockroach</name>
    <name type="synonym">Blatta americana</name>
    <dbReference type="NCBI Taxonomy" id="6978"/>
    <lineage>
        <taxon>Eukaryota</taxon>
        <taxon>Metazoa</taxon>
        <taxon>Ecdysozoa</taxon>
        <taxon>Arthropoda</taxon>
        <taxon>Hexapoda</taxon>
        <taxon>Insecta</taxon>
        <taxon>Pterygota</taxon>
        <taxon>Neoptera</taxon>
        <taxon>Polyneoptera</taxon>
        <taxon>Dictyoptera</taxon>
        <taxon>Blattodea</taxon>
        <taxon>Blattoidea</taxon>
        <taxon>Blattidae</taxon>
        <taxon>Blattinae</taxon>
        <taxon>Periplaneta</taxon>
    </lineage>
</organism>
<comment type="caution">
    <text evidence="1">The sequence shown here is derived from an EMBL/GenBank/DDBJ whole genome shotgun (WGS) entry which is preliminary data.</text>
</comment>
<reference evidence="1 2" key="1">
    <citation type="journal article" date="2022" name="Allergy">
        <title>Genome assembly and annotation of Periplaneta americana reveal a comprehensive cockroach allergen profile.</title>
        <authorList>
            <person name="Wang L."/>
            <person name="Xiong Q."/>
            <person name="Saelim N."/>
            <person name="Wang L."/>
            <person name="Nong W."/>
            <person name="Wan A.T."/>
            <person name="Shi M."/>
            <person name="Liu X."/>
            <person name="Cao Q."/>
            <person name="Hui J.H.L."/>
            <person name="Sookrung N."/>
            <person name="Leung T.F."/>
            <person name="Tungtrongchitr A."/>
            <person name="Tsui S.K.W."/>
        </authorList>
    </citation>
    <scope>NUCLEOTIDE SEQUENCE [LARGE SCALE GENOMIC DNA]</scope>
    <source>
        <strain evidence="1">PWHHKU_190912</strain>
    </source>
</reference>
<accession>A0ABQ8T2Z1</accession>
<gene>
    <name evidence="1" type="ORF">ANN_10692</name>
</gene>
<dbReference type="Proteomes" id="UP001148838">
    <property type="component" value="Unassembled WGS sequence"/>
</dbReference>
<evidence type="ECO:0000313" key="2">
    <source>
        <dbReference type="Proteomes" id="UP001148838"/>
    </source>
</evidence>
<proteinExistence type="predicted"/>
<sequence length="86" mass="9947">MWRPWEASEVSEPIPMNVNNDDEAPYRYHQKYLALVPFPFGAGQSVIQNDRTLGLTLRNARWFESSWGNFLMKFRQVYGTGAHPAS</sequence>